<evidence type="ECO:0000256" key="1">
    <source>
        <dbReference type="ARBA" id="ARBA00023002"/>
    </source>
</evidence>
<organism evidence="3 4">
    <name type="scientific">Paracoccus aminophilus JCM 7686</name>
    <dbReference type="NCBI Taxonomy" id="1367847"/>
    <lineage>
        <taxon>Bacteria</taxon>
        <taxon>Pseudomonadati</taxon>
        <taxon>Pseudomonadota</taxon>
        <taxon>Alphaproteobacteria</taxon>
        <taxon>Rhodobacterales</taxon>
        <taxon>Paracoccaceae</taxon>
        <taxon>Paracoccus</taxon>
    </lineage>
</organism>
<dbReference type="HOGENOM" id="CLU_036672_3_0_5"/>
<dbReference type="OrthoDB" id="9800497at2"/>
<dbReference type="SUPFAM" id="SSF51735">
    <property type="entry name" value="NAD(P)-binding Rossmann-fold domains"/>
    <property type="match status" value="1"/>
</dbReference>
<dbReference type="InterPro" id="IPR046826">
    <property type="entry name" value="PDH_N"/>
</dbReference>
<dbReference type="GO" id="GO:0006571">
    <property type="term" value="P:tyrosine biosynthetic process"/>
    <property type="evidence" value="ECO:0007669"/>
    <property type="project" value="InterPro"/>
</dbReference>
<dbReference type="EC" id="1.3.1.12" evidence="3"/>
<dbReference type="GO" id="GO:0070403">
    <property type="term" value="F:NAD+ binding"/>
    <property type="evidence" value="ECO:0007669"/>
    <property type="project" value="InterPro"/>
</dbReference>
<evidence type="ECO:0000313" key="4">
    <source>
        <dbReference type="Proteomes" id="UP000015480"/>
    </source>
</evidence>
<dbReference type="KEGG" id="pami:JCM7686_0612"/>
<gene>
    <name evidence="3" type="ORF">JCM7686_0612</name>
</gene>
<dbReference type="Gene3D" id="3.40.50.720">
    <property type="entry name" value="NAD(P)-binding Rossmann-like Domain"/>
    <property type="match status" value="1"/>
</dbReference>
<dbReference type="InterPro" id="IPR050812">
    <property type="entry name" value="Preph/Arog_dehydrog"/>
</dbReference>
<dbReference type="RefSeq" id="WP_020949360.1">
    <property type="nucleotide sequence ID" value="NC_022041.1"/>
</dbReference>
<dbReference type="eggNOG" id="COG0287">
    <property type="taxonomic scope" value="Bacteria"/>
</dbReference>
<dbReference type="EMBL" id="CP006650">
    <property type="protein sequence ID" value="AGT07721.1"/>
    <property type="molecule type" value="Genomic_DNA"/>
</dbReference>
<dbReference type="InterPro" id="IPR003099">
    <property type="entry name" value="Prephen_DH"/>
</dbReference>
<dbReference type="InterPro" id="IPR008927">
    <property type="entry name" value="6-PGluconate_DH-like_C_sf"/>
</dbReference>
<keyword evidence="4" id="KW-1185">Reference proteome</keyword>
<accession>S5YR38</accession>
<dbReference type="Pfam" id="PF02153">
    <property type="entry name" value="PDH_N"/>
    <property type="match status" value="1"/>
</dbReference>
<dbReference type="PANTHER" id="PTHR21363:SF0">
    <property type="entry name" value="PREPHENATE DEHYDROGENASE [NADP(+)]"/>
    <property type="match status" value="1"/>
</dbReference>
<evidence type="ECO:0000259" key="2">
    <source>
        <dbReference type="PROSITE" id="PS51176"/>
    </source>
</evidence>
<dbReference type="GO" id="GO:0004665">
    <property type="term" value="F:prephenate dehydrogenase (NADP+) activity"/>
    <property type="evidence" value="ECO:0007669"/>
    <property type="project" value="InterPro"/>
</dbReference>
<dbReference type="SUPFAM" id="SSF48179">
    <property type="entry name" value="6-phosphogluconate dehydrogenase C-terminal domain-like"/>
    <property type="match status" value="1"/>
</dbReference>
<reference evidence="3 4" key="1">
    <citation type="journal article" date="2014" name="BMC Genomics">
        <title>Architecture and functions of a multipartite genome of the methylotrophic bacterium Paracoccus aminophilus JCM 7686, containing primary and secondary chromids.</title>
        <authorList>
            <person name="Dziewit L."/>
            <person name="Czarnecki J."/>
            <person name="Wibberg D."/>
            <person name="Radlinska M."/>
            <person name="Mrozek P."/>
            <person name="Szymczak M."/>
            <person name="Schluter A."/>
            <person name="Puhler A."/>
            <person name="Bartosik D."/>
        </authorList>
    </citation>
    <scope>NUCLEOTIDE SEQUENCE [LARGE SCALE GENOMIC DNA]</scope>
    <source>
        <strain evidence="3">JCM 7686</strain>
    </source>
</reference>
<evidence type="ECO:0000313" key="3">
    <source>
        <dbReference type="EMBL" id="AGT07721.1"/>
    </source>
</evidence>
<dbReference type="Proteomes" id="UP000015480">
    <property type="component" value="Chromosome"/>
</dbReference>
<dbReference type="PATRIC" id="fig|1367847.3.peg.563"/>
<dbReference type="GO" id="GO:0008977">
    <property type="term" value="F:prephenate dehydrogenase (NAD+) activity"/>
    <property type="evidence" value="ECO:0007669"/>
    <property type="project" value="UniProtKB-EC"/>
</dbReference>
<dbReference type="AlphaFoldDB" id="S5YR38"/>
<feature type="domain" description="Prephenate/arogenate dehydrogenase" evidence="2">
    <location>
        <begin position="6"/>
        <end position="261"/>
    </location>
</feature>
<dbReference type="InterPro" id="IPR036291">
    <property type="entry name" value="NAD(P)-bd_dom_sf"/>
</dbReference>
<dbReference type="PROSITE" id="PS51176">
    <property type="entry name" value="PDH_ADH"/>
    <property type="match status" value="1"/>
</dbReference>
<protein>
    <submittedName>
        <fullName evidence="3">Prephenate dehydrogenase</fullName>
        <ecNumber evidence="3">1.3.1.12</ecNumber>
    </submittedName>
</protein>
<keyword evidence="1 3" id="KW-0560">Oxidoreductase</keyword>
<sequence>MLSSLPSVCIIGFGAFGALAAELLAPHVAVSVIDPAPEAQARLRAEGLGATELAGLAEVDLVLLAVPVPALASCLREIAPHLRAGQIVIDTCSIKEEPARLMRDLLPEFVEILPTHPMFGPASARSGIAGLQIVLCPEGGDGWRPIAAFLRRALGLSVRRATPVEHDRQAAVTQGLTHLLARAFGELGPRPALRTRTFEMLLAALDLVRNDAAEVYDAVTLGNPHFAPARDRLIAALLAGSPQKDAAPQKGEHLPGAISAE</sequence>
<dbReference type="PANTHER" id="PTHR21363">
    <property type="entry name" value="PREPHENATE DEHYDROGENASE"/>
    <property type="match status" value="1"/>
</dbReference>
<name>S5YR38_PARAH</name>
<dbReference type="STRING" id="1367847.JCM7686_0612"/>
<proteinExistence type="predicted"/>